<dbReference type="InterPro" id="IPR001387">
    <property type="entry name" value="Cro/C1-type_HTH"/>
</dbReference>
<dbReference type="PROSITE" id="PS50943">
    <property type="entry name" value="HTH_CROC1"/>
    <property type="match status" value="1"/>
</dbReference>
<dbReference type="RefSeq" id="WP_057195342.1">
    <property type="nucleotide sequence ID" value="NZ_BOLH01000005.1"/>
</dbReference>
<evidence type="ECO:0000313" key="5">
    <source>
        <dbReference type="Proteomes" id="UP000653631"/>
    </source>
</evidence>
<proteinExistence type="predicted"/>
<evidence type="ECO:0000256" key="1">
    <source>
        <dbReference type="ARBA" id="ARBA00023125"/>
    </source>
</evidence>
<feature type="transmembrane region" description="Helical" evidence="2">
    <location>
        <begin position="231"/>
        <end position="257"/>
    </location>
</feature>
<dbReference type="InterPro" id="IPR010982">
    <property type="entry name" value="Lambda_DNA-bd_dom_sf"/>
</dbReference>
<organism evidence="4 5">
    <name type="scientific">Limosilactobacillus fermentum</name>
    <name type="common">Lactobacillus fermentum</name>
    <dbReference type="NCBI Taxonomy" id="1613"/>
    <lineage>
        <taxon>Bacteria</taxon>
        <taxon>Bacillati</taxon>
        <taxon>Bacillota</taxon>
        <taxon>Bacilli</taxon>
        <taxon>Lactobacillales</taxon>
        <taxon>Lactobacillaceae</taxon>
        <taxon>Limosilactobacillus</taxon>
    </lineage>
</organism>
<dbReference type="SUPFAM" id="SSF47413">
    <property type="entry name" value="lambda repressor-like DNA-binding domains"/>
    <property type="match status" value="1"/>
</dbReference>
<comment type="caution">
    <text evidence="4">The sequence shown here is derived from an EMBL/GenBank/DDBJ whole genome shotgun (WGS) entry which is preliminary data.</text>
</comment>
<reference evidence="4 5" key="1">
    <citation type="submission" date="2021-01" db="EMBL/GenBank/DDBJ databases">
        <title>Development of a method for detection of lactic acid bacteria that cause putrefactive shochu mash.</title>
        <authorList>
            <person name="Takashita H."/>
            <person name="Fujihara E."/>
            <person name="Takayama K."/>
            <person name="Yamamoto H."/>
            <person name="Mizutani M."/>
            <person name="Kajiwara Y."/>
        </authorList>
    </citation>
    <scope>NUCLEOTIDE SEQUENCE [LARGE SCALE GENOMIC DNA]</scope>
    <source>
        <strain evidence="4 5">01-B1</strain>
    </source>
</reference>
<evidence type="ECO:0000256" key="2">
    <source>
        <dbReference type="SAM" id="Phobius"/>
    </source>
</evidence>
<dbReference type="Proteomes" id="UP000653631">
    <property type="component" value="Unassembled WGS sequence"/>
</dbReference>
<feature type="transmembrane region" description="Helical" evidence="2">
    <location>
        <begin position="147"/>
        <end position="167"/>
    </location>
</feature>
<dbReference type="SMART" id="SM00530">
    <property type="entry name" value="HTH_XRE"/>
    <property type="match status" value="1"/>
</dbReference>
<sequence length="323" mass="35745">MILADKITNLRKKEGWSQEEFAERMGVSRQSISKWEGGRSTPDMNKILQMSELFGVSTDVLLKDDLTLEDEVTTTAASSMQNDNGEALYPVSLELANEYMGQKASAAVKIAFGVMLCIMSPILLIFLDGANEAYTMSFTTNQAMMSGLTALILMVGVAVALFIVNGMRLKKYEPLEKEPLDTAYGVDGVVKEKQAGFERAHTRDMTVGIVMCVLSCLPIFIALILNKRAEFGVCLLLFIVAIGVFLIVRASIIWGSYNVLLEQGDYTRPKKVVEKRIGGIYWGIVMAAYLLISFVTFRWESTWIIWPVAGVLYSVVGMALAKK</sequence>
<name>A0ABD0AJS2_LIMFE</name>
<accession>A0ABD0AJS2</accession>
<feature type="transmembrane region" description="Helical" evidence="2">
    <location>
        <begin position="106"/>
        <end position="127"/>
    </location>
</feature>
<keyword evidence="1" id="KW-0238">DNA-binding</keyword>
<dbReference type="CDD" id="cd00093">
    <property type="entry name" value="HTH_XRE"/>
    <property type="match status" value="1"/>
</dbReference>
<evidence type="ECO:0000259" key="3">
    <source>
        <dbReference type="PROSITE" id="PS50943"/>
    </source>
</evidence>
<dbReference type="Pfam" id="PF01381">
    <property type="entry name" value="HTH_3"/>
    <property type="match status" value="1"/>
</dbReference>
<gene>
    <name evidence="4" type="ORF">LF01B1_07130</name>
</gene>
<keyword evidence="2" id="KW-1133">Transmembrane helix</keyword>
<dbReference type="PANTHER" id="PTHR46558:SF15">
    <property type="entry name" value="HELIX-TURN-HELIX DOMAIN PROTEIN"/>
    <property type="match status" value="1"/>
</dbReference>
<dbReference type="Gene3D" id="1.10.260.40">
    <property type="entry name" value="lambda repressor-like DNA-binding domains"/>
    <property type="match status" value="1"/>
</dbReference>
<protein>
    <submittedName>
        <fullName evidence="4">Transcriptional regulator</fullName>
    </submittedName>
</protein>
<dbReference type="GO" id="GO:0003677">
    <property type="term" value="F:DNA binding"/>
    <property type="evidence" value="ECO:0007669"/>
    <property type="project" value="UniProtKB-KW"/>
</dbReference>
<feature type="transmembrane region" description="Helical" evidence="2">
    <location>
        <begin position="278"/>
        <end position="297"/>
    </location>
</feature>
<dbReference type="AlphaFoldDB" id="A0ABD0AJS2"/>
<feature type="transmembrane region" description="Helical" evidence="2">
    <location>
        <begin position="303"/>
        <end position="321"/>
    </location>
</feature>
<dbReference type="PANTHER" id="PTHR46558">
    <property type="entry name" value="TRACRIPTIONAL REGULATORY PROTEIN-RELATED-RELATED"/>
    <property type="match status" value="1"/>
</dbReference>
<feature type="transmembrane region" description="Helical" evidence="2">
    <location>
        <begin position="207"/>
        <end position="225"/>
    </location>
</feature>
<keyword evidence="2" id="KW-0812">Transmembrane</keyword>
<feature type="domain" description="HTH cro/C1-type" evidence="3">
    <location>
        <begin position="7"/>
        <end position="61"/>
    </location>
</feature>
<evidence type="ECO:0000313" key="4">
    <source>
        <dbReference type="EMBL" id="GIC71698.1"/>
    </source>
</evidence>
<dbReference type="EMBL" id="BOLH01000005">
    <property type="protein sequence ID" value="GIC71698.1"/>
    <property type="molecule type" value="Genomic_DNA"/>
</dbReference>
<keyword evidence="2" id="KW-0472">Membrane</keyword>